<dbReference type="AlphaFoldDB" id="A0A4C1U6U2"/>
<name>A0A4C1U6U2_EUMVA</name>
<accession>A0A4C1U6U2</accession>
<evidence type="ECO:0000313" key="1">
    <source>
        <dbReference type="EMBL" id="GBP22113.1"/>
    </source>
</evidence>
<gene>
    <name evidence="1" type="ORF">EVAR_94153_1</name>
</gene>
<sequence length="136" mass="15509">MRSTYCALERRRLHKRVALNKHAVVMIPLITFRLVANNESAVGQYTRRRRNQRQLKSPSGAADTFHVNASHYKTVPAVSRLHHQKMAPPFISQRDKPTTTPELEGRDVFTTVIKFRIGSRAKRPQGHARDAAEVVT</sequence>
<evidence type="ECO:0000313" key="2">
    <source>
        <dbReference type="Proteomes" id="UP000299102"/>
    </source>
</evidence>
<proteinExistence type="predicted"/>
<dbReference type="EMBL" id="BGZK01000136">
    <property type="protein sequence ID" value="GBP22113.1"/>
    <property type="molecule type" value="Genomic_DNA"/>
</dbReference>
<protein>
    <submittedName>
        <fullName evidence="1">Uncharacterized protein</fullName>
    </submittedName>
</protein>
<organism evidence="1 2">
    <name type="scientific">Eumeta variegata</name>
    <name type="common">Bagworm moth</name>
    <name type="synonym">Eumeta japonica</name>
    <dbReference type="NCBI Taxonomy" id="151549"/>
    <lineage>
        <taxon>Eukaryota</taxon>
        <taxon>Metazoa</taxon>
        <taxon>Ecdysozoa</taxon>
        <taxon>Arthropoda</taxon>
        <taxon>Hexapoda</taxon>
        <taxon>Insecta</taxon>
        <taxon>Pterygota</taxon>
        <taxon>Neoptera</taxon>
        <taxon>Endopterygota</taxon>
        <taxon>Lepidoptera</taxon>
        <taxon>Glossata</taxon>
        <taxon>Ditrysia</taxon>
        <taxon>Tineoidea</taxon>
        <taxon>Psychidae</taxon>
        <taxon>Oiketicinae</taxon>
        <taxon>Eumeta</taxon>
    </lineage>
</organism>
<keyword evidence="2" id="KW-1185">Reference proteome</keyword>
<dbReference type="Proteomes" id="UP000299102">
    <property type="component" value="Unassembled WGS sequence"/>
</dbReference>
<comment type="caution">
    <text evidence="1">The sequence shown here is derived from an EMBL/GenBank/DDBJ whole genome shotgun (WGS) entry which is preliminary data.</text>
</comment>
<reference evidence="1 2" key="1">
    <citation type="journal article" date="2019" name="Commun. Biol.">
        <title>The bagworm genome reveals a unique fibroin gene that provides high tensile strength.</title>
        <authorList>
            <person name="Kono N."/>
            <person name="Nakamura H."/>
            <person name="Ohtoshi R."/>
            <person name="Tomita M."/>
            <person name="Numata K."/>
            <person name="Arakawa K."/>
        </authorList>
    </citation>
    <scope>NUCLEOTIDE SEQUENCE [LARGE SCALE GENOMIC DNA]</scope>
</reference>